<dbReference type="EMBL" id="FOMG01000011">
    <property type="protein sequence ID" value="SFC86136.1"/>
    <property type="molecule type" value="Genomic_DNA"/>
</dbReference>
<evidence type="ECO:0000313" key="2">
    <source>
        <dbReference type="EMBL" id="SFC86136.1"/>
    </source>
</evidence>
<feature type="transmembrane region" description="Helical" evidence="1">
    <location>
        <begin position="91"/>
        <end position="111"/>
    </location>
</feature>
<keyword evidence="1" id="KW-1133">Transmembrane helix</keyword>
<reference evidence="2 3" key="1">
    <citation type="submission" date="2016-10" db="EMBL/GenBank/DDBJ databases">
        <authorList>
            <person name="de Groot N.N."/>
        </authorList>
    </citation>
    <scope>NUCLEOTIDE SEQUENCE [LARGE SCALE GENOMIC DNA]</scope>
    <source>
        <strain evidence="2 3">DSM 12992</strain>
    </source>
</reference>
<keyword evidence="1" id="KW-0472">Membrane</keyword>
<dbReference type="OrthoDB" id="1908850at2"/>
<evidence type="ECO:0000313" key="3">
    <source>
        <dbReference type="Proteomes" id="UP000199263"/>
    </source>
</evidence>
<sequence>MKFLRGVIGYAYAGLFVALVWGDYVKAYGIAGGLLACTLIISILWYMNHYLGLIKFDDNSGFIDMGLGIGTCLFLKQAFIEKSVQPLANGLPTLICVIIGAIVGGFVAGMIEKDFMKDEAQKLKNEQTVEFKELEKENV</sequence>
<dbReference type="AlphaFoldDB" id="A0A1I1MM34"/>
<feature type="transmembrane region" description="Helical" evidence="1">
    <location>
        <begin position="7"/>
        <end position="24"/>
    </location>
</feature>
<dbReference type="STRING" id="119641.SAMN05421842_11155"/>
<feature type="transmembrane region" description="Helical" evidence="1">
    <location>
        <begin position="30"/>
        <end position="48"/>
    </location>
</feature>
<keyword evidence="3" id="KW-1185">Reference proteome</keyword>
<gene>
    <name evidence="2" type="ORF">SAMN05421842_11155</name>
</gene>
<evidence type="ECO:0000256" key="1">
    <source>
        <dbReference type="SAM" id="Phobius"/>
    </source>
</evidence>
<keyword evidence="1" id="KW-0812">Transmembrane</keyword>
<feature type="transmembrane region" description="Helical" evidence="1">
    <location>
        <begin position="60"/>
        <end position="79"/>
    </location>
</feature>
<name>A0A1I1MM34_9CLOT</name>
<protein>
    <submittedName>
        <fullName evidence="2">Uncharacterized protein</fullName>
    </submittedName>
</protein>
<dbReference type="RefSeq" id="WP_090091053.1">
    <property type="nucleotide sequence ID" value="NZ_FOMG01000011.1"/>
</dbReference>
<organism evidence="2 3">
    <name type="scientific">Clostridium uliginosum</name>
    <dbReference type="NCBI Taxonomy" id="119641"/>
    <lineage>
        <taxon>Bacteria</taxon>
        <taxon>Bacillati</taxon>
        <taxon>Bacillota</taxon>
        <taxon>Clostridia</taxon>
        <taxon>Eubacteriales</taxon>
        <taxon>Clostridiaceae</taxon>
        <taxon>Clostridium</taxon>
    </lineage>
</organism>
<dbReference type="Proteomes" id="UP000199263">
    <property type="component" value="Unassembled WGS sequence"/>
</dbReference>
<dbReference type="InterPro" id="IPR054200">
    <property type="entry name" value="DUF6905"/>
</dbReference>
<proteinExistence type="predicted"/>
<accession>A0A1I1MM34</accession>
<dbReference type="Pfam" id="PF21846">
    <property type="entry name" value="DUF6905"/>
    <property type="match status" value="1"/>
</dbReference>